<dbReference type="PROSITE" id="PS50878">
    <property type="entry name" value="RT_POL"/>
    <property type="match status" value="1"/>
</dbReference>
<organism evidence="2 3">
    <name type="scientific">Haemonchus contortus</name>
    <name type="common">Barber pole worm</name>
    <dbReference type="NCBI Taxonomy" id="6289"/>
    <lineage>
        <taxon>Eukaryota</taxon>
        <taxon>Metazoa</taxon>
        <taxon>Ecdysozoa</taxon>
        <taxon>Nematoda</taxon>
        <taxon>Chromadorea</taxon>
        <taxon>Rhabditida</taxon>
        <taxon>Rhabditina</taxon>
        <taxon>Rhabditomorpha</taxon>
        <taxon>Strongyloidea</taxon>
        <taxon>Trichostrongylidae</taxon>
        <taxon>Haemonchus</taxon>
    </lineage>
</organism>
<accession>A0A7I4Y0G9</accession>
<protein>
    <submittedName>
        <fullName evidence="3">Reverse transcriptase domain-containing protein</fullName>
    </submittedName>
</protein>
<dbReference type="InterPro" id="IPR043502">
    <property type="entry name" value="DNA/RNA_pol_sf"/>
</dbReference>
<feature type="domain" description="Reverse transcriptase" evidence="1">
    <location>
        <begin position="155"/>
        <end position="405"/>
    </location>
</feature>
<dbReference type="SUPFAM" id="SSF56672">
    <property type="entry name" value="DNA/RNA polymerases"/>
    <property type="match status" value="1"/>
</dbReference>
<evidence type="ECO:0000313" key="2">
    <source>
        <dbReference type="Proteomes" id="UP000025227"/>
    </source>
</evidence>
<evidence type="ECO:0000313" key="3">
    <source>
        <dbReference type="WBParaSite" id="HCON_00031650-00001"/>
    </source>
</evidence>
<dbReference type="WBParaSite" id="HCON_00031650-00001">
    <property type="protein sequence ID" value="HCON_00031650-00001"/>
    <property type="gene ID" value="HCON_00031650"/>
</dbReference>
<evidence type="ECO:0000259" key="1">
    <source>
        <dbReference type="PROSITE" id="PS50878"/>
    </source>
</evidence>
<dbReference type="PANTHER" id="PTHR47027">
    <property type="entry name" value="REVERSE TRANSCRIPTASE DOMAIN-CONTAINING PROTEIN"/>
    <property type="match status" value="1"/>
</dbReference>
<keyword evidence="2" id="KW-1185">Reference proteome</keyword>
<dbReference type="InterPro" id="IPR000477">
    <property type="entry name" value="RT_dom"/>
</dbReference>
<name>A0A7I4Y0G9_HAECO</name>
<dbReference type="Pfam" id="PF00078">
    <property type="entry name" value="RVT_1"/>
    <property type="match status" value="1"/>
</dbReference>
<reference evidence="3" key="1">
    <citation type="submission" date="2020-12" db="UniProtKB">
        <authorList>
            <consortium name="WormBaseParasite"/>
        </authorList>
    </citation>
    <scope>IDENTIFICATION</scope>
    <source>
        <strain evidence="3">MHco3</strain>
    </source>
</reference>
<dbReference type="PANTHER" id="PTHR47027:SF20">
    <property type="entry name" value="REVERSE TRANSCRIPTASE-LIKE PROTEIN WITH RNA-DIRECTED DNA POLYMERASE DOMAIN"/>
    <property type="match status" value="1"/>
</dbReference>
<dbReference type="CDD" id="cd01650">
    <property type="entry name" value="RT_nLTR_like"/>
    <property type="match status" value="1"/>
</dbReference>
<proteinExistence type="predicted"/>
<dbReference type="OrthoDB" id="410104at2759"/>
<dbReference type="AlphaFoldDB" id="A0A7I4Y0G9"/>
<dbReference type="Proteomes" id="UP000025227">
    <property type="component" value="Unplaced"/>
</dbReference>
<sequence length="605" mass="70588">MDPQKHPEECIELNKLCEEHIAKDLSNFERAVLLDEAEKGRSWKRAKSELTEFKERIPCLKNTNGVRCYSIDEMQSIIATFYTVLFKSNLPIYNERRGERRITRNFDFSEVKNAVKSMSRYTKPEKDGIPLELLRAEGEPLYQELATLYTQYLTECRVPEKWKQSLTELRYEQGDKEDLANYRPIMISPIRYKVFTRCILERIRTTLEEAQPVEQAGFRRNFSTLDHIVTCRRLIEASRVHRLPLIMTFVKYKNAFDSVEPAKVWEALEEQGVERIYVDVLRESYCGRTTVFHPFYNDIEVVVEKGLRQDDPISPHLFSACLEHVIRRCKWDNFGVNINGRRLNNLRFGSNIVLITDSPEDASEMLRRLDEEGSQCGLTIDTSKTKVMRNSFSSGTPVLLEGSSIEDVDGYVYLGSQLNMRNDLTEKMKRRRTDAFESIEIIVKNTENDKLRARLFNSTVLPALTYAGETWALTKSLEKQLLSIHVSLERRLLNLSQSQQIELNYADVRAMSKVKDVLLHVDEAKHRFAGYLMRAKDGRWSSATVRYEKKRLPGRPALKWADSLAHRNNVYDPNTLKIITCWTTIAQNREQWRRSWDPRKTNRAD</sequence>